<dbReference type="Pfam" id="PF00126">
    <property type="entry name" value="HTH_1"/>
    <property type="match status" value="1"/>
</dbReference>
<dbReference type="SUPFAM" id="SSF53850">
    <property type="entry name" value="Periplasmic binding protein-like II"/>
    <property type="match status" value="1"/>
</dbReference>
<dbReference type="InterPro" id="IPR036388">
    <property type="entry name" value="WH-like_DNA-bd_sf"/>
</dbReference>
<dbReference type="Pfam" id="PF03466">
    <property type="entry name" value="LysR_substrate"/>
    <property type="match status" value="1"/>
</dbReference>
<evidence type="ECO:0000256" key="4">
    <source>
        <dbReference type="ARBA" id="ARBA00023163"/>
    </source>
</evidence>
<dbReference type="SUPFAM" id="SSF46785">
    <property type="entry name" value="Winged helix' DNA-binding domain"/>
    <property type="match status" value="1"/>
</dbReference>
<comment type="similarity">
    <text evidence="1">Belongs to the LysR transcriptional regulatory family.</text>
</comment>
<evidence type="ECO:0000256" key="2">
    <source>
        <dbReference type="ARBA" id="ARBA00023015"/>
    </source>
</evidence>
<dbReference type="AlphaFoldDB" id="A0A6P2HXJ4"/>
<accession>A0A6P2HXJ4</accession>
<organism evidence="6 7">
    <name type="scientific">Burkholderia lata (strain ATCC 17760 / DSM 23089 / LMG 22485 / NCIMB 9086 / R18194 / 383)</name>
    <dbReference type="NCBI Taxonomy" id="482957"/>
    <lineage>
        <taxon>Bacteria</taxon>
        <taxon>Pseudomonadati</taxon>
        <taxon>Pseudomonadota</taxon>
        <taxon>Betaproteobacteria</taxon>
        <taxon>Burkholderiales</taxon>
        <taxon>Burkholderiaceae</taxon>
        <taxon>Burkholderia</taxon>
        <taxon>Burkholderia cepacia complex</taxon>
    </lineage>
</organism>
<sequence>MDRLGDIRLFVEAAELGSLSAAGRKLNLTPAAASARLAKLEAAVATRLFDRSTRQLRLTDEGRLYLNGCRQALQALDDANALLQAGRNVVGGRVRLSATSDFGRRRLLDWLDEFTARYPDVTFSLTASDSTVNLWQDEIDLAIRFAAPPDGALIARRLAADRRVPCAAPSFIERHGLPRDPHDLARFPCNVITVASGPMNTWRFTRGDRGDDMQTCTVPLATAFETNDGGLAREWALRGRGIVLNSIWDVADDIRAGRLKVLLPDWRHQSAPLHAIYPGKRYMAPRVRVLLDFLAERFAREEAAHEDLLNACR</sequence>
<evidence type="ECO:0000256" key="3">
    <source>
        <dbReference type="ARBA" id="ARBA00023125"/>
    </source>
</evidence>
<evidence type="ECO:0000313" key="7">
    <source>
        <dbReference type="Proteomes" id="UP000494174"/>
    </source>
</evidence>
<dbReference type="FunFam" id="3.40.190.290:FF:000001">
    <property type="entry name" value="Transcriptional regulator, LysR family"/>
    <property type="match status" value="1"/>
</dbReference>
<dbReference type="GO" id="GO:0043565">
    <property type="term" value="F:sequence-specific DNA binding"/>
    <property type="evidence" value="ECO:0007669"/>
    <property type="project" value="TreeGrafter"/>
</dbReference>
<dbReference type="EMBL" id="CABVPU010000003">
    <property type="protein sequence ID" value="VWB23023.1"/>
    <property type="molecule type" value="Genomic_DNA"/>
</dbReference>
<dbReference type="CDD" id="cd08422">
    <property type="entry name" value="PBP2_CrgA_like"/>
    <property type="match status" value="1"/>
</dbReference>
<dbReference type="PANTHER" id="PTHR30537:SF21">
    <property type="entry name" value="HTH-TYPE TRANSCRIPTIONAL REGULATOR SINR-RELATED"/>
    <property type="match status" value="1"/>
</dbReference>
<reference evidence="6 7" key="1">
    <citation type="submission" date="2019-09" db="EMBL/GenBank/DDBJ databases">
        <authorList>
            <person name="Depoorter E."/>
        </authorList>
    </citation>
    <scope>NUCLEOTIDE SEQUENCE [LARGE SCALE GENOMIC DNA]</scope>
    <source>
        <strain evidence="6">R-15945</strain>
    </source>
</reference>
<dbReference type="Gene3D" id="1.10.10.10">
    <property type="entry name" value="Winged helix-like DNA-binding domain superfamily/Winged helix DNA-binding domain"/>
    <property type="match status" value="1"/>
</dbReference>
<dbReference type="InterPro" id="IPR036390">
    <property type="entry name" value="WH_DNA-bd_sf"/>
</dbReference>
<dbReference type="PROSITE" id="PS50931">
    <property type="entry name" value="HTH_LYSR"/>
    <property type="match status" value="1"/>
</dbReference>
<keyword evidence="4" id="KW-0804">Transcription</keyword>
<name>A0A6P2HXJ4_BURL3</name>
<keyword evidence="2" id="KW-0805">Transcription regulation</keyword>
<dbReference type="FunFam" id="1.10.10.10:FF:000001">
    <property type="entry name" value="LysR family transcriptional regulator"/>
    <property type="match status" value="1"/>
</dbReference>
<gene>
    <name evidence="6" type="ORF">BLA15945_00948</name>
</gene>
<dbReference type="RefSeq" id="WP_174915375.1">
    <property type="nucleotide sequence ID" value="NZ_CABVPS010000004.1"/>
</dbReference>
<dbReference type="Gene3D" id="3.40.190.290">
    <property type="match status" value="1"/>
</dbReference>
<keyword evidence="3" id="KW-0238">DNA-binding</keyword>
<evidence type="ECO:0000259" key="5">
    <source>
        <dbReference type="PROSITE" id="PS50931"/>
    </source>
</evidence>
<evidence type="ECO:0000256" key="1">
    <source>
        <dbReference type="ARBA" id="ARBA00009437"/>
    </source>
</evidence>
<proteinExistence type="inferred from homology"/>
<dbReference type="InterPro" id="IPR058163">
    <property type="entry name" value="LysR-type_TF_proteobact-type"/>
</dbReference>
<evidence type="ECO:0000313" key="6">
    <source>
        <dbReference type="EMBL" id="VWB23023.1"/>
    </source>
</evidence>
<dbReference type="Proteomes" id="UP000494174">
    <property type="component" value="Unassembled WGS sequence"/>
</dbReference>
<dbReference type="GO" id="GO:0003700">
    <property type="term" value="F:DNA-binding transcription factor activity"/>
    <property type="evidence" value="ECO:0007669"/>
    <property type="project" value="InterPro"/>
</dbReference>
<dbReference type="GO" id="GO:0006351">
    <property type="term" value="P:DNA-templated transcription"/>
    <property type="evidence" value="ECO:0007669"/>
    <property type="project" value="TreeGrafter"/>
</dbReference>
<dbReference type="InterPro" id="IPR000847">
    <property type="entry name" value="LysR_HTH_N"/>
</dbReference>
<dbReference type="InterPro" id="IPR005119">
    <property type="entry name" value="LysR_subst-bd"/>
</dbReference>
<protein>
    <submittedName>
        <fullName evidence="6">LysR family transcriptional regulator</fullName>
    </submittedName>
</protein>
<dbReference type="PANTHER" id="PTHR30537">
    <property type="entry name" value="HTH-TYPE TRANSCRIPTIONAL REGULATOR"/>
    <property type="match status" value="1"/>
</dbReference>
<feature type="domain" description="HTH lysR-type" evidence="5">
    <location>
        <begin position="1"/>
        <end position="59"/>
    </location>
</feature>